<feature type="domain" description="Protein kinase" evidence="1">
    <location>
        <begin position="195"/>
        <end position="459"/>
    </location>
</feature>
<comment type="caution">
    <text evidence="3">The sequence shown here is derived from an EMBL/GenBank/DDBJ whole genome shotgun (WGS) entry which is preliminary data.</text>
</comment>
<evidence type="ECO:0008006" key="5">
    <source>
        <dbReference type="Google" id="ProtNLM"/>
    </source>
</evidence>
<protein>
    <recommendedName>
        <fullName evidence="5">Serine/threonine protein kinase</fullName>
    </recommendedName>
</protein>
<dbReference type="InterPro" id="IPR011528">
    <property type="entry name" value="NERD"/>
</dbReference>
<dbReference type="Pfam" id="PF08378">
    <property type="entry name" value="NERD"/>
    <property type="match status" value="1"/>
</dbReference>
<dbReference type="PANTHER" id="PTHR44167:SF25">
    <property type="entry name" value="PROTEIN KINASE DOMAIN CONTAINING PROTEIN"/>
    <property type="match status" value="1"/>
</dbReference>
<dbReference type="PROSITE" id="PS50965">
    <property type="entry name" value="NERD"/>
    <property type="match status" value="1"/>
</dbReference>
<dbReference type="GO" id="GO:0005737">
    <property type="term" value="C:cytoplasm"/>
    <property type="evidence" value="ECO:0007669"/>
    <property type="project" value="TreeGrafter"/>
</dbReference>
<dbReference type="SUPFAM" id="SSF56112">
    <property type="entry name" value="Protein kinase-like (PK-like)"/>
    <property type="match status" value="1"/>
</dbReference>
<dbReference type="GO" id="GO:0005524">
    <property type="term" value="F:ATP binding"/>
    <property type="evidence" value="ECO:0007669"/>
    <property type="project" value="InterPro"/>
</dbReference>
<dbReference type="PANTHER" id="PTHR44167">
    <property type="entry name" value="OVARIAN-SPECIFIC SERINE/THREONINE-PROTEIN KINASE LOK-RELATED"/>
    <property type="match status" value="1"/>
</dbReference>
<gene>
    <name evidence="3" type="ORF">NIES30_09780</name>
</gene>
<dbReference type="InterPro" id="IPR000719">
    <property type="entry name" value="Prot_kinase_dom"/>
</dbReference>
<dbReference type="STRING" id="549789.NIES30_09780"/>
<dbReference type="Gene3D" id="1.10.510.10">
    <property type="entry name" value="Transferase(Phosphotransferase) domain 1"/>
    <property type="match status" value="1"/>
</dbReference>
<dbReference type="EMBL" id="MRCG01000006">
    <property type="protein sequence ID" value="OKH48317.1"/>
    <property type="molecule type" value="Genomic_DNA"/>
</dbReference>
<evidence type="ECO:0000313" key="3">
    <source>
        <dbReference type="EMBL" id="OKH48317.1"/>
    </source>
</evidence>
<keyword evidence="4" id="KW-1185">Reference proteome</keyword>
<accession>A0A1U7J612</accession>
<evidence type="ECO:0000259" key="1">
    <source>
        <dbReference type="PROSITE" id="PS50011"/>
    </source>
</evidence>
<dbReference type="PROSITE" id="PS50011">
    <property type="entry name" value="PROTEIN_KINASE_DOM"/>
    <property type="match status" value="1"/>
</dbReference>
<sequence>MAARVFPIGEPVNSGEKRVIAALRDRLPKSYIVLHNLDIKEHSNARPKDFDAIVIGDFAVYAVEIKDWHGHITGNLSEWQLSRYYSRRNPVGEIQFKARVLHSYLSSRKRELSRIEVFGLVIIADDKTTLDIHQDNLFHVIKSKDIKNFFVSKNHLPKSLYKLNLIDDSLKQTVFSCIVDSSKPKSKAERNFREYSIIRELGSSKNDYYKDFLARHKLLQGRLAKLRVFDIDPYLPDKEKYKIQEKVCRESEVLINLEQHPNIARIYDVFLHNSNQICIVTEWLHGGYRLSEVLGNQEVDRSFSREILTQIFLAFSYVHGKGIIHRNISSDMILVSDKLVVKVMDFEFSRSPNLQTVATYALRRVRKEYISPEQYLEPALLSQKSDIYSLGVLAFKTLTGCYPYSSIRERIKDTEDELFLKRSESFNLSRNLIYILRSMIAFDPEDRPHSIDEFLKVFLNNL</sequence>
<dbReference type="AlphaFoldDB" id="A0A1U7J612"/>
<reference evidence="3 4" key="1">
    <citation type="submission" date="2016-11" db="EMBL/GenBank/DDBJ databases">
        <title>Draft Genome Sequences of Nine Cyanobacterial Strains from Diverse Habitats.</title>
        <authorList>
            <person name="Zhu T."/>
            <person name="Hou S."/>
            <person name="Lu X."/>
            <person name="Hess W.R."/>
        </authorList>
    </citation>
    <scope>NUCLEOTIDE SEQUENCE [LARGE SCALE GENOMIC DNA]</scope>
    <source>
        <strain evidence="3 4">NIES-30</strain>
    </source>
</reference>
<dbReference type="Proteomes" id="UP000185557">
    <property type="component" value="Unassembled WGS sequence"/>
</dbReference>
<dbReference type="GO" id="GO:0004674">
    <property type="term" value="F:protein serine/threonine kinase activity"/>
    <property type="evidence" value="ECO:0007669"/>
    <property type="project" value="TreeGrafter"/>
</dbReference>
<name>A0A1U7J612_9CYAN</name>
<dbReference type="Pfam" id="PF00069">
    <property type="entry name" value="Pkinase"/>
    <property type="match status" value="1"/>
</dbReference>
<feature type="domain" description="NERD" evidence="2">
    <location>
        <begin position="11"/>
        <end position="124"/>
    </location>
</feature>
<dbReference type="InterPro" id="IPR011009">
    <property type="entry name" value="Kinase-like_dom_sf"/>
</dbReference>
<proteinExistence type="predicted"/>
<evidence type="ECO:0000259" key="2">
    <source>
        <dbReference type="PROSITE" id="PS50965"/>
    </source>
</evidence>
<organism evidence="3 4">
    <name type="scientific">Phormidium tenue NIES-30</name>
    <dbReference type="NCBI Taxonomy" id="549789"/>
    <lineage>
        <taxon>Bacteria</taxon>
        <taxon>Bacillati</taxon>
        <taxon>Cyanobacteriota</taxon>
        <taxon>Cyanophyceae</taxon>
        <taxon>Oscillatoriophycideae</taxon>
        <taxon>Oscillatoriales</taxon>
        <taxon>Oscillatoriaceae</taxon>
        <taxon>Phormidium</taxon>
    </lineage>
</organism>
<evidence type="ECO:0000313" key="4">
    <source>
        <dbReference type="Proteomes" id="UP000185557"/>
    </source>
</evidence>